<evidence type="ECO:0000259" key="2">
    <source>
        <dbReference type="PROSITE" id="PS51444"/>
    </source>
</evidence>
<evidence type="ECO:0000256" key="1">
    <source>
        <dbReference type="ARBA" id="ARBA00023449"/>
    </source>
</evidence>
<evidence type="ECO:0000313" key="4">
    <source>
        <dbReference type="Proteomes" id="UP000770661"/>
    </source>
</evidence>
<dbReference type="AlphaFoldDB" id="A0A8J4XXR9"/>
<keyword evidence="4" id="KW-1185">Reference proteome</keyword>
<name>A0A8J4XXR9_CHIOP</name>
<dbReference type="SUPFAM" id="SSF101447">
    <property type="entry name" value="Formin homology 2 domain (FH2 domain)"/>
    <property type="match status" value="1"/>
</dbReference>
<dbReference type="PANTHER" id="PTHR45857">
    <property type="entry name" value="FORMIN-LIKE PROTEIN"/>
    <property type="match status" value="1"/>
</dbReference>
<dbReference type="InterPro" id="IPR042201">
    <property type="entry name" value="FH2_Formin_sf"/>
</dbReference>
<organism evidence="3 4">
    <name type="scientific">Chionoecetes opilio</name>
    <name type="common">Atlantic snow crab</name>
    <name type="synonym">Cancer opilio</name>
    <dbReference type="NCBI Taxonomy" id="41210"/>
    <lineage>
        <taxon>Eukaryota</taxon>
        <taxon>Metazoa</taxon>
        <taxon>Ecdysozoa</taxon>
        <taxon>Arthropoda</taxon>
        <taxon>Crustacea</taxon>
        <taxon>Multicrustacea</taxon>
        <taxon>Malacostraca</taxon>
        <taxon>Eumalacostraca</taxon>
        <taxon>Eucarida</taxon>
        <taxon>Decapoda</taxon>
        <taxon>Pleocyemata</taxon>
        <taxon>Brachyura</taxon>
        <taxon>Eubrachyura</taxon>
        <taxon>Majoidea</taxon>
        <taxon>Majidae</taxon>
        <taxon>Chionoecetes</taxon>
    </lineage>
</organism>
<reference evidence="3" key="1">
    <citation type="submission" date="2020-07" db="EMBL/GenBank/DDBJ databases">
        <title>The High-quality genome of the commercially important snow crab, Chionoecetes opilio.</title>
        <authorList>
            <person name="Jeong J.-H."/>
            <person name="Ryu S."/>
        </authorList>
    </citation>
    <scope>NUCLEOTIDE SEQUENCE</scope>
    <source>
        <strain evidence="3">MADBK_172401_WGS</strain>
        <tissue evidence="3">Digestive gland</tissue>
    </source>
</reference>
<dbReference type="GO" id="GO:0030866">
    <property type="term" value="P:cortical actin cytoskeleton organization"/>
    <property type="evidence" value="ECO:0007669"/>
    <property type="project" value="TreeGrafter"/>
</dbReference>
<dbReference type="Proteomes" id="UP000770661">
    <property type="component" value="Unassembled WGS sequence"/>
</dbReference>
<dbReference type="GO" id="GO:0005829">
    <property type="term" value="C:cytosol"/>
    <property type="evidence" value="ECO:0007669"/>
    <property type="project" value="TreeGrafter"/>
</dbReference>
<evidence type="ECO:0000313" key="3">
    <source>
        <dbReference type="EMBL" id="KAG0715873.1"/>
    </source>
</evidence>
<dbReference type="PANTHER" id="PTHR45857:SF4">
    <property type="entry name" value="FORMIN-LIKE PROTEIN"/>
    <property type="match status" value="1"/>
</dbReference>
<dbReference type="OrthoDB" id="1668162at2759"/>
<dbReference type="GO" id="GO:0008360">
    <property type="term" value="P:regulation of cell shape"/>
    <property type="evidence" value="ECO:0007669"/>
    <property type="project" value="TreeGrafter"/>
</dbReference>
<protein>
    <submittedName>
        <fullName evidence="3">Formin-like protein CG32138</fullName>
    </submittedName>
</protein>
<accession>A0A8J4XXR9</accession>
<proteinExistence type="inferred from homology"/>
<dbReference type="InterPro" id="IPR043592">
    <property type="entry name" value="FMNL_animal"/>
</dbReference>
<dbReference type="InterPro" id="IPR015425">
    <property type="entry name" value="FH2_Formin"/>
</dbReference>
<dbReference type="EMBL" id="JACEEZ010019271">
    <property type="protein sequence ID" value="KAG0715873.1"/>
    <property type="molecule type" value="Genomic_DNA"/>
</dbReference>
<gene>
    <name evidence="3" type="ORF">GWK47_010941</name>
</gene>
<sequence>MHLSLLQVRGTIFNELDDEKLFSIIDFLEFEEHFKIGLAGGAGKANGNMSEVDSLHSYGSKRMPKKLELTSLMEHTRLRNIAISRRKLDLPFDMLNRAVNSLDLKTLNLDSVELLQRMVPNDVEIKAYREYERERKPIPQLTEEDQFMLNLSKIDRLATKLQIMSFVANFCDSIHMVTPVSRDDMFQ</sequence>
<comment type="similarity">
    <text evidence="1">Belongs to the formin homology family.</text>
</comment>
<comment type="caution">
    <text evidence="3">The sequence shown here is derived from an EMBL/GenBank/DDBJ whole genome shotgun (WGS) entry which is preliminary data.</text>
</comment>
<feature type="domain" description="FH2" evidence="2">
    <location>
        <begin position="1"/>
        <end position="187"/>
    </location>
</feature>
<dbReference type="Gene3D" id="1.20.58.2220">
    <property type="entry name" value="Formin, FH2 domain"/>
    <property type="match status" value="1"/>
</dbReference>
<dbReference type="PROSITE" id="PS51444">
    <property type="entry name" value="FH2"/>
    <property type="match status" value="1"/>
</dbReference>
<dbReference type="GO" id="GO:0016477">
    <property type="term" value="P:cell migration"/>
    <property type="evidence" value="ECO:0007669"/>
    <property type="project" value="TreeGrafter"/>
</dbReference>
<dbReference type="GO" id="GO:0051015">
    <property type="term" value="F:actin filament binding"/>
    <property type="evidence" value="ECO:0007669"/>
    <property type="project" value="TreeGrafter"/>
</dbReference>
<dbReference type="Pfam" id="PF02181">
    <property type="entry name" value="FH2"/>
    <property type="match status" value="1"/>
</dbReference>